<keyword evidence="4" id="KW-1185">Reference proteome</keyword>
<comment type="caution">
    <text evidence="3">The sequence shown here is derived from an EMBL/GenBank/DDBJ whole genome shotgun (WGS) entry which is preliminary data.</text>
</comment>
<accession>A0A8J1UW52</accession>
<protein>
    <submittedName>
        <fullName evidence="3">Uncharacterized protein</fullName>
    </submittedName>
</protein>
<dbReference type="Gene3D" id="2.20.100.10">
    <property type="entry name" value="Thrombospondin type-1 (TSP1) repeat"/>
    <property type="match status" value="5"/>
</dbReference>
<keyword evidence="1" id="KW-0479">Metal-binding</keyword>
<dbReference type="Gene3D" id="1.10.1280.10">
    <property type="entry name" value="Di-copper center containing domain from catechol oxidase"/>
    <property type="match status" value="1"/>
</dbReference>
<sequence>MVLIDLAGLVILLLSVHVARSDQSVEDYTGPCLGGYTTYSRTECADSYQELRRENAYTGLSMQQYTWQCDHMYQWLSSAANKTGRGSKFTENQKNWLKGLIEEVIRAIRPPTKRSSPVLPHRKEYRVATDAERNAFHQAINLLKASGDYDTLVSFHHGSVALGAHGGAAFLPWHRIYLLMYEIALRQKKPGVSLLYWDSTIEQGIPMPHLSSLWSPAFVGNGDGDVTEGPFANWMATDGTKLRRVVQHYPNQLTTPADIMTVLSKSRYDEIACGSTACRLLENIHGKAHSYVGGHLGDIHHSPNDPLFFMHHAFIDCIWEEFRENSQVTPLATEYPSNFGQPPHHPQAYMQPFSNWVSPIRNIEGLSTLITSNNYKCDKRPTCPNCGKSAHLYCDKSDNRCKPFIKSGDCGEGTVFIPAVIYCDQAVYGNPDYGVNGVYLETYGVSYKGRDQAYYFGDYYSHYNTQRSSNPRNYRPTYAGYFPTRRPKARGRERYQPSAYTANGRRCTIECFQGYKGGQPTYGQCPTAIYNVYQAPYVDDADSIYTRPEQSYRAPTRPRLPELYKVTCPCEYQRYTYCPTYIPPGKGCRWTNWSPWRETRCSVTCGAGIKGRLRTRSKQYISGYTGSCVGPSQETSTAGCDNPPCFRGCRWKSWDQWKFTKCSVSCGVGIRSRSRTRGKEYSFRYTGTCTGNSREAYTERCVNPPCKPGCKWDPWDQWTYTQCSVSCGVGVRSRSHTRNKRFSYGYTGNCTGNSQEMFTEKCENPPCPPGCKWRSWSPWILTKCSVSCGSGKRRRTRTRSKQFIIGYTGSCTGNSQESFTLSCDNPPCQKGCRWSSWSPWRSGKCSVTCGSGTKSRSRTRTKQFINGYRGTCTGNSKQSSTERCVKSPCEDECDDVLCPMVRCSYGFVTKDCCQVCEPNPCENIRCQTCLFGVISRDILPGECCPRCKKSPFSFS</sequence>
<dbReference type="PANTHER" id="PTHR11474:SF126">
    <property type="entry name" value="TYROSINASE-LIKE PROTEIN TYR-1-RELATED"/>
    <property type="match status" value="1"/>
</dbReference>
<dbReference type="InterPro" id="IPR050316">
    <property type="entry name" value="Tyrosinase/Hemocyanin"/>
</dbReference>
<dbReference type="GO" id="GO:0046872">
    <property type="term" value="F:metal ion binding"/>
    <property type="evidence" value="ECO:0007669"/>
    <property type="project" value="UniProtKB-KW"/>
</dbReference>
<dbReference type="InterPro" id="IPR036383">
    <property type="entry name" value="TSP1_rpt_sf"/>
</dbReference>
<dbReference type="GO" id="GO:0016491">
    <property type="term" value="F:oxidoreductase activity"/>
    <property type="evidence" value="ECO:0007669"/>
    <property type="project" value="InterPro"/>
</dbReference>
<dbReference type="InterPro" id="IPR000884">
    <property type="entry name" value="TSP1_rpt"/>
</dbReference>
<dbReference type="PANTHER" id="PTHR11474">
    <property type="entry name" value="TYROSINASE FAMILY MEMBER"/>
    <property type="match status" value="1"/>
</dbReference>
<evidence type="ECO:0000256" key="2">
    <source>
        <dbReference type="ARBA" id="ARBA00023008"/>
    </source>
</evidence>
<dbReference type="InterPro" id="IPR008922">
    <property type="entry name" value="Di-copper_centre_dom_sf"/>
</dbReference>
<dbReference type="PROSITE" id="PS50092">
    <property type="entry name" value="TSP1"/>
    <property type="match status" value="5"/>
</dbReference>
<reference evidence="3" key="1">
    <citation type="submission" date="2022-03" db="EMBL/GenBank/DDBJ databases">
        <authorList>
            <person name="Martin C."/>
        </authorList>
    </citation>
    <scope>NUCLEOTIDE SEQUENCE</scope>
</reference>
<dbReference type="PRINTS" id="PR00092">
    <property type="entry name" value="TYROSINASE"/>
</dbReference>
<dbReference type="SMART" id="SM00209">
    <property type="entry name" value="TSP1"/>
    <property type="match status" value="5"/>
</dbReference>
<evidence type="ECO:0000313" key="4">
    <source>
        <dbReference type="Proteomes" id="UP000749559"/>
    </source>
</evidence>
<dbReference type="PROSITE" id="PS00497">
    <property type="entry name" value="TYROSINASE_1"/>
    <property type="match status" value="1"/>
</dbReference>
<dbReference type="InterPro" id="IPR002227">
    <property type="entry name" value="Tyrosinase_Cu-bd"/>
</dbReference>
<organism evidence="3 4">
    <name type="scientific">Owenia fusiformis</name>
    <name type="common">Polychaete worm</name>
    <dbReference type="NCBI Taxonomy" id="6347"/>
    <lineage>
        <taxon>Eukaryota</taxon>
        <taxon>Metazoa</taxon>
        <taxon>Spiralia</taxon>
        <taxon>Lophotrochozoa</taxon>
        <taxon>Annelida</taxon>
        <taxon>Polychaeta</taxon>
        <taxon>Sedentaria</taxon>
        <taxon>Canalipalpata</taxon>
        <taxon>Sabellida</taxon>
        <taxon>Oweniida</taxon>
        <taxon>Oweniidae</taxon>
        <taxon>Owenia</taxon>
    </lineage>
</organism>
<name>A0A8J1UW52_OWEFU</name>
<dbReference type="Pfam" id="PF00264">
    <property type="entry name" value="Tyrosinase"/>
    <property type="match status" value="1"/>
</dbReference>
<keyword evidence="2" id="KW-0186">Copper</keyword>
<dbReference type="Proteomes" id="UP000749559">
    <property type="component" value="Unassembled WGS sequence"/>
</dbReference>
<proteinExistence type="predicted"/>
<dbReference type="SUPFAM" id="SSF48056">
    <property type="entry name" value="Di-copper centre-containing domain"/>
    <property type="match status" value="1"/>
</dbReference>
<dbReference type="PROSITE" id="PS00498">
    <property type="entry name" value="TYROSINASE_2"/>
    <property type="match status" value="1"/>
</dbReference>
<dbReference type="SUPFAM" id="SSF82895">
    <property type="entry name" value="TSP-1 type 1 repeat"/>
    <property type="match status" value="2"/>
</dbReference>
<dbReference type="EMBL" id="CAIIXF020000012">
    <property type="protein sequence ID" value="CAH1800657.1"/>
    <property type="molecule type" value="Genomic_DNA"/>
</dbReference>
<dbReference type="Pfam" id="PF00090">
    <property type="entry name" value="TSP_1"/>
    <property type="match status" value="5"/>
</dbReference>
<dbReference type="OrthoDB" id="6132182at2759"/>
<gene>
    <name evidence="3" type="ORF">OFUS_LOCUS24516</name>
</gene>
<evidence type="ECO:0000256" key="1">
    <source>
        <dbReference type="ARBA" id="ARBA00022723"/>
    </source>
</evidence>
<evidence type="ECO:0000313" key="3">
    <source>
        <dbReference type="EMBL" id="CAH1800657.1"/>
    </source>
</evidence>
<dbReference type="AlphaFoldDB" id="A0A8J1UW52"/>